<dbReference type="InterPro" id="IPR041581">
    <property type="entry name" value="Glyoxalase_6"/>
</dbReference>
<keyword evidence="3" id="KW-1185">Reference proteome</keyword>
<evidence type="ECO:0000313" key="3">
    <source>
        <dbReference type="Proteomes" id="UP000199501"/>
    </source>
</evidence>
<dbReference type="EMBL" id="FMZZ01000005">
    <property type="protein sequence ID" value="SDC92901.1"/>
    <property type="molecule type" value="Genomic_DNA"/>
</dbReference>
<dbReference type="AlphaFoldDB" id="A0A1G6QL11"/>
<dbReference type="RefSeq" id="WP_091450366.1">
    <property type="nucleotide sequence ID" value="NZ_FMZZ01000005.1"/>
</dbReference>
<gene>
    <name evidence="2" type="ORF">SAMN05216174_105352</name>
</gene>
<dbReference type="CDD" id="cd06587">
    <property type="entry name" value="VOC"/>
    <property type="match status" value="1"/>
</dbReference>
<protein>
    <recommendedName>
        <fullName evidence="1">Glyoxalase-like domain-containing protein</fullName>
    </recommendedName>
</protein>
<dbReference type="PANTHER" id="PTHR35908">
    <property type="entry name" value="HYPOTHETICAL FUSION PROTEIN"/>
    <property type="match status" value="1"/>
</dbReference>
<dbReference type="SUPFAM" id="SSF54593">
    <property type="entry name" value="Glyoxalase/Bleomycin resistance protein/Dihydroxybiphenyl dioxygenase"/>
    <property type="match status" value="1"/>
</dbReference>
<organism evidence="2 3">
    <name type="scientific">Actinokineospora iranica</name>
    <dbReference type="NCBI Taxonomy" id="1271860"/>
    <lineage>
        <taxon>Bacteria</taxon>
        <taxon>Bacillati</taxon>
        <taxon>Actinomycetota</taxon>
        <taxon>Actinomycetes</taxon>
        <taxon>Pseudonocardiales</taxon>
        <taxon>Pseudonocardiaceae</taxon>
        <taxon>Actinokineospora</taxon>
    </lineage>
</organism>
<dbReference type="InterPro" id="IPR029068">
    <property type="entry name" value="Glyas_Bleomycin-R_OHBP_Dase"/>
</dbReference>
<dbReference type="Pfam" id="PF18029">
    <property type="entry name" value="Glyoxalase_6"/>
    <property type="match status" value="1"/>
</dbReference>
<proteinExistence type="predicted"/>
<dbReference type="PANTHER" id="PTHR35908:SF1">
    <property type="entry name" value="CONSERVED PROTEIN"/>
    <property type="match status" value="1"/>
</dbReference>
<name>A0A1G6QL11_9PSEU</name>
<evidence type="ECO:0000259" key="1">
    <source>
        <dbReference type="Pfam" id="PF18029"/>
    </source>
</evidence>
<evidence type="ECO:0000313" key="2">
    <source>
        <dbReference type="EMBL" id="SDC92901.1"/>
    </source>
</evidence>
<reference evidence="3" key="1">
    <citation type="submission" date="2016-10" db="EMBL/GenBank/DDBJ databases">
        <authorList>
            <person name="Varghese N."/>
            <person name="Submissions S."/>
        </authorList>
    </citation>
    <scope>NUCLEOTIDE SEQUENCE [LARGE SCALE GENOMIC DNA]</scope>
    <source>
        <strain evidence="3">IBRC-M 10403</strain>
    </source>
</reference>
<accession>A0A1G6QL11</accession>
<dbReference type="Gene3D" id="3.10.180.10">
    <property type="entry name" value="2,3-Dihydroxybiphenyl 1,2-Dioxygenase, domain 1"/>
    <property type="match status" value="1"/>
</dbReference>
<feature type="domain" description="Glyoxalase-like" evidence="1">
    <location>
        <begin position="11"/>
        <end position="120"/>
    </location>
</feature>
<dbReference type="Proteomes" id="UP000199501">
    <property type="component" value="Unassembled WGS sequence"/>
</dbReference>
<sequence>MTTAVPTLGAIVLDCPDPLALSRFYASLLAWPEDPEPAEDNSWASIKGDSGRIDFQRAEGYLPPTWPAADRPQMLHLDLAVTDLEAAHERAIGLGARLLDDKPETFRVYADPAGHPFCLCAC</sequence>
<dbReference type="OrthoDB" id="1645442at2"/>
<dbReference type="STRING" id="1271860.SAMN05216174_105352"/>